<protein>
    <submittedName>
        <fullName evidence="1">Uncharacterized protein</fullName>
    </submittedName>
</protein>
<sequence length="32" mass="3693">MLNIISYWPDFYDSNVVPNISCFAAFSCIFKS</sequence>
<gene>
    <name evidence="1" type="ORF">Ark11_0876</name>
</gene>
<evidence type="ECO:0000313" key="1">
    <source>
        <dbReference type="EMBL" id="CUT17699.1"/>
    </source>
</evidence>
<dbReference type="EMBL" id="LN906597">
    <property type="protein sequence ID" value="CUT17699.1"/>
    <property type="molecule type" value="Genomic_DNA"/>
</dbReference>
<organism evidence="1 2">
    <name type="scientific">Candidatus Ichthyocystis hellenicum</name>
    <dbReference type="NCBI Taxonomy" id="1561003"/>
    <lineage>
        <taxon>Bacteria</taxon>
        <taxon>Pseudomonadati</taxon>
        <taxon>Pseudomonadota</taxon>
        <taxon>Betaproteobacteria</taxon>
        <taxon>Burkholderiales</taxon>
        <taxon>Candidatus Ichthyocystis</taxon>
    </lineage>
</organism>
<proteinExistence type="predicted"/>
<keyword evidence="2" id="KW-1185">Reference proteome</keyword>
<dbReference type="Proteomes" id="UP000198651">
    <property type="component" value="Chromosome I"/>
</dbReference>
<evidence type="ECO:0000313" key="2">
    <source>
        <dbReference type="Proteomes" id="UP000198651"/>
    </source>
</evidence>
<dbReference type="STRING" id="1561003.Ark11_0876"/>
<reference evidence="2" key="1">
    <citation type="submission" date="2015-11" db="EMBL/GenBank/DDBJ databases">
        <authorList>
            <person name="Seth-Smith H.M.B."/>
        </authorList>
    </citation>
    <scope>NUCLEOTIDE SEQUENCE [LARGE SCALE GENOMIC DNA]</scope>
    <source>
        <strain evidence="2">2013Ark11</strain>
    </source>
</reference>
<dbReference type="AlphaFoldDB" id="A0A0S4M1P5"/>
<accession>A0A0S4M1P5</accession>
<name>A0A0S4M1P5_9BURK</name>